<dbReference type="CDD" id="cd05327">
    <property type="entry name" value="retinol-DH_like_SDR_c_like"/>
    <property type="match status" value="1"/>
</dbReference>
<accession>A0A0R1RIX0</accession>
<dbReference type="NCBIfam" id="NF004846">
    <property type="entry name" value="PRK06197.1"/>
    <property type="match status" value="1"/>
</dbReference>
<gene>
    <name evidence="4" type="ORF">FD35_GL001207</name>
</gene>
<sequence>MKQRWTTTEMGNQKNKTFVITGATSGLGLADTKALYEKDATIIMAGRSAKKGQQVLNDIEKSVVTHTGKLLFIPVDLASLESIHHFVEVLSKTVSSIDVLINNAGVMEIPTRQLTIDGFEKQFGTDFLGPFALTGLMLPLLRKSKNPRIVTISSIAQKGGRINFQNLQSEKRYTPVSAYSQAKLADVIFAKELQRLSDENGWGLHSFAAHPGGARTNLSRGAGEHNFNRFFLDITHRFLMPAEKGALSTLFAATSDQAEDGNFYGPTGFLEMWGWPGIAKAPRAEDPTVARRLWSVSEQLTDVHYGKMFGGTKL</sequence>
<dbReference type="InterPro" id="IPR020904">
    <property type="entry name" value="Sc_DH/Rdtase_CS"/>
</dbReference>
<organism evidence="4 5">
    <name type="scientific">Furfurilactobacillus rossiae DSM 15814</name>
    <dbReference type="NCBI Taxonomy" id="1114972"/>
    <lineage>
        <taxon>Bacteria</taxon>
        <taxon>Bacillati</taxon>
        <taxon>Bacillota</taxon>
        <taxon>Bacilli</taxon>
        <taxon>Lactobacillales</taxon>
        <taxon>Lactobacillaceae</taxon>
        <taxon>Furfurilactobacillus</taxon>
    </lineage>
</organism>
<keyword evidence="2" id="KW-0560">Oxidoreductase</keyword>
<evidence type="ECO:0000313" key="5">
    <source>
        <dbReference type="Proteomes" id="UP000051999"/>
    </source>
</evidence>
<comment type="caution">
    <text evidence="4">The sequence shown here is derived from an EMBL/GenBank/DDBJ whole genome shotgun (WGS) entry which is preliminary data.</text>
</comment>
<dbReference type="OrthoDB" id="9809821at2"/>
<dbReference type="AlphaFoldDB" id="A0A0R1RIX0"/>
<dbReference type="PROSITE" id="PS00061">
    <property type="entry name" value="ADH_SHORT"/>
    <property type="match status" value="1"/>
</dbReference>
<dbReference type="STRING" id="1114972.FD35_GL001207"/>
<comment type="similarity">
    <text evidence="1 3">Belongs to the short-chain dehydrogenases/reductases (SDR) family.</text>
</comment>
<dbReference type="EMBL" id="AZFF01000002">
    <property type="protein sequence ID" value="KRL56912.1"/>
    <property type="molecule type" value="Genomic_DNA"/>
</dbReference>
<dbReference type="Pfam" id="PF00106">
    <property type="entry name" value="adh_short"/>
    <property type="match status" value="1"/>
</dbReference>
<name>A0A0R1RIX0_9LACO</name>
<dbReference type="PANTHER" id="PTHR43157:SF73">
    <property type="entry name" value="WW DOMAIN-CONTAINING OXIDOREDUCTASE-LIKE PROTEIN"/>
    <property type="match status" value="1"/>
</dbReference>
<proteinExistence type="inferred from homology"/>
<evidence type="ECO:0000256" key="3">
    <source>
        <dbReference type="RuleBase" id="RU000363"/>
    </source>
</evidence>
<dbReference type="SUPFAM" id="SSF51735">
    <property type="entry name" value="NAD(P)-binding Rossmann-fold domains"/>
    <property type="match status" value="1"/>
</dbReference>
<dbReference type="Gene3D" id="3.40.50.720">
    <property type="entry name" value="NAD(P)-binding Rossmann-like Domain"/>
    <property type="match status" value="1"/>
</dbReference>
<dbReference type="PANTHER" id="PTHR43157">
    <property type="entry name" value="PHOSPHATIDYLINOSITOL-GLYCAN BIOSYNTHESIS CLASS F PROTEIN-RELATED"/>
    <property type="match status" value="1"/>
</dbReference>
<dbReference type="PATRIC" id="fig|1114972.6.peg.1223"/>
<dbReference type="InterPro" id="IPR002347">
    <property type="entry name" value="SDR_fam"/>
</dbReference>
<evidence type="ECO:0000256" key="1">
    <source>
        <dbReference type="ARBA" id="ARBA00006484"/>
    </source>
</evidence>
<evidence type="ECO:0000313" key="4">
    <source>
        <dbReference type="EMBL" id="KRL56912.1"/>
    </source>
</evidence>
<keyword evidence="5" id="KW-1185">Reference proteome</keyword>
<evidence type="ECO:0000256" key="2">
    <source>
        <dbReference type="ARBA" id="ARBA00023002"/>
    </source>
</evidence>
<reference evidence="4 5" key="1">
    <citation type="journal article" date="2015" name="Genome Announc.">
        <title>Expanding the biotechnology potential of lactobacilli through comparative genomics of 213 strains and associated genera.</title>
        <authorList>
            <person name="Sun Z."/>
            <person name="Harris H.M."/>
            <person name="McCann A."/>
            <person name="Guo C."/>
            <person name="Argimon S."/>
            <person name="Zhang W."/>
            <person name="Yang X."/>
            <person name="Jeffery I.B."/>
            <person name="Cooney J.C."/>
            <person name="Kagawa T.F."/>
            <person name="Liu W."/>
            <person name="Song Y."/>
            <person name="Salvetti E."/>
            <person name="Wrobel A."/>
            <person name="Rasinkangas P."/>
            <person name="Parkhill J."/>
            <person name="Rea M.C."/>
            <person name="O'Sullivan O."/>
            <person name="Ritari J."/>
            <person name="Douillard F.P."/>
            <person name="Paul Ross R."/>
            <person name="Yang R."/>
            <person name="Briner A.E."/>
            <person name="Felis G.E."/>
            <person name="de Vos W.M."/>
            <person name="Barrangou R."/>
            <person name="Klaenhammer T.R."/>
            <person name="Caufield P.W."/>
            <person name="Cui Y."/>
            <person name="Zhang H."/>
            <person name="O'Toole P.W."/>
        </authorList>
    </citation>
    <scope>NUCLEOTIDE SEQUENCE [LARGE SCALE GENOMIC DNA]</scope>
    <source>
        <strain evidence="4 5">DSM 15814</strain>
    </source>
</reference>
<protein>
    <submittedName>
        <fullName evidence="4">Uncharacterized protein</fullName>
    </submittedName>
</protein>
<dbReference type="PRINTS" id="PR00081">
    <property type="entry name" value="GDHRDH"/>
</dbReference>
<dbReference type="RefSeq" id="WP_017262502.1">
    <property type="nucleotide sequence ID" value="NZ_AUAW01000004.1"/>
</dbReference>
<dbReference type="PRINTS" id="PR00080">
    <property type="entry name" value="SDRFAMILY"/>
</dbReference>
<dbReference type="GO" id="GO:0016491">
    <property type="term" value="F:oxidoreductase activity"/>
    <property type="evidence" value="ECO:0007669"/>
    <property type="project" value="UniProtKB-KW"/>
</dbReference>
<dbReference type="eggNOG" id="COG1028">
    <property type="taxonomic scope" value="Bacteria"/>
</dbReference>
<dbReference type="Proteomes" id="UP000051999">
    <property type="component" value="Unassembled WGS sequence"/>
</dbReference>
<dbReference type="InterPro" id="IPR036291">
    <property type="entry name" value="NAD(P)-bd_dom_sf"/>
</dbReference>